<sequence>MWSGRRRSAKTGRLSSAADPPKLRLAGTLLLRKDLLHDFLLYLDAEGLLALCEAMGHLSEAQDANDQISRTYPILRDNEWWLHLLQAHCHVDFRMFRMHRSVSVPTIGCDALADYLSLRGQLECFARCVQVVKGDLGTITSVGDDQVDCLVFPTSSLFQNPQRGVAGRVHERAGPDLNRIVANLDLRRAARTGTVLCTEGCRSRMKLLVHCVGPMNRQRDANLLLFETYVNALLAAERSHVTCAAVASISTGLHNFPVPQAAHIALSALRDLIRLRPHWNLKVAFVCIDDNVYENFQRARQETSQAFHSTAFAFPCLVRKLSMAEPASES</sequence>
<proteinExistence type="predicted"/>
<protein>
    <recommendedName>
        <fullName evidence="1">Macro domain-containing protein</fullName>
    </recommendedName>
</protein>
<dbReference type="InterPro" id="IPR043472">
    <property type="entry name" value="Macro_dom-like"/>
</dbReference>
<dbReference type="PROSITE" id="PS51154">
    <property type="entry name" value="MACRO"/>
    <property type="match status" value="1"/>
</dbReference>
<dbReference type="EMBL" id="QXFU01000690">
    <property type="protein sequence ID" value="KAE9024291.1"/>
    <property type="molecule type" value="Genomic_DNA"/>
</dbReference>
<evidence type="ECO:0000313" key="4">
    <source>
        <dbReference type="EMBL" id="KAE9337858.1"/>
    </source>
</evidence>
<dbReference type="SUPFAM" id="SSF52949">
    <property type="entry name" value="Macro domain-like"/>
    <property type="match status" value="1"/>
</dbReference>
<feature type="domain" description="Macro" evidence="1">
    <location>
        <begin position="116"/>
        <end position="304"/>
    </location>
</feature>
<gene>
    <name evidence="3" type="ORF">PR001_g11373</name>
    <name evidence="2" type="ORF">PR002_g11497</name>
    <name evidence="4" type="ORF">PR003_g11801</name>
</gene>
<dbReference type="SMART" id="SM00506">
    <property type="entry name" value="A1pp"/>
    <property type="match status" value="1"/>
</dbReference>
<reference evidence="5 7" key="1">
    <citation type="submission" date="2018-09" db="EMBL/GenBank/DDBJ databases">
        <title>Genomic investigation of the strawberry pathogen Phytophthora fragariae indicates pathogenicity is determined by transcriptional variation in three key races.</title>
        <authorList>
            <person name="Adams T.M."/>
            <person name="Armitage A.D."/>
            <person name="Sobczyk M.K."/>
            <person name="Bates H.J."/>
            <person name="Dunwell J.M."/>
            <person name="Nellist C.F."/>
            <person name="Harrison R.J."/>
        </authorList>
    </citation>
    <scope>NUCLEOTIDE SEQUENCE [LARGE SCALE GENOMIC DNA]</scope>
    <source>
        <strain evidence="3 5">SCRP249</strain>
        <strain evidence="2 7">SCRP324</strain>
        <strain evidence="4 6">SCRP333</strain>
    </source>
</reference>
<evidence type="ECO:0000313" key="3">
    <source>
        <dbReference type="EMBL" id="KAE9029955.1"/>
    </source>
</evidence>
<name>A0A6A3LX18_9STRA</name>
<dbReference type="OrthoDB" id="6077599at2759"/>
<dbReference type="EMBL" id="QXFV01000698">
    <property type="protein sequence ID" value="KAE9029955.1"/>
    <property type="molecule type" value="Genomic_DNA"/>
</dbReference>
<dbReference type="Gene3D" id="3.40.220.10">
    <property type="entry name" value="Leucine Aminopeptidase, subunit E, domain 1"/>
    <property type="match status" value="1"/>
</dbReference>
<dbReference type="PANTHER" id="PTHR11106:SF27">
    <property type="entry name" value="MACRO DOMAIN-CONTAINING PROTEIN"/>
    <property type="match status" value="1"/>
</dbReference>
<dbReference type="EMBL" id="QXFT01000688">
    <property type="protein sequence ID" value="KAE9337858.1"/>
    <property type="molecule type" value="Genomic_DNA"/>
</dbReference>
<evidence type="ECO:0000313" key="6">
    <source>
        <dbReference type="Proteomes" id="UP000434957"/>
    </source>
</evidence>
<dbReference type="InterPro" id="IPR002589">
    <property type="entry name" value="Macro_dom"/>
</dbReference>
<dbReference type="Proteomes" id="UP000434957">
    <property type="component" value="Unassembled WGS sequence"/>
</dbReference>
<dbReference type="AlphaFoldDB" id="A0A6A3LX18"/>
<dbReference type="PANTHER" id="PTHR11106">
    <property type="entry name" value="GANGLIOSIDE INDUCED DIFFERENTIATION ASSOCIATED PROTEIN 2-RELATED"/>
    <property type="match status" value="1"/>
</dbReference>
<evidence type="ECO:0000313" key="5">
    <source>
        <dbReference type="Proteomes" id="UP000429607"/>
    </source>
</evidence>
<evidence type="ECO:0000313" key="2">
    <source>
        <dbReference type="EMBL" id="KAE9024291.1"/>
    </source>
</evidence>
<accession>A0A6A3LX18</accession>
<dbReference type="Proteomes" id="UP000429607">
    <property type="component" value="Unassembled WGS sequence"/>
</dbReference>
<comment type="caution">
    <text evidence="2">The sequence shown here is derived from an EMBL/GenBank/DDBJ whole genome shotgun (WGS) entry which is preliminary data.</text>
</comment>
<keyword evidence="6" id="KW-1185">Reference proteome</keyword>
<evidence type="ECO:0000259" key="1">
    <source>
        <dbReference type="PROSITE" id="PS51154"/>
    </source>
</evidence>
<dbReference type="Pfam" id="PF01661">
    <property type="entry name" value="Macro"/>
    <property type="match status" value="1"/>
</dbReference>
<dbReference type="Proteomes" id="UP000435112">
    <property type="component" value="Unassembled WGS sequence"/>
</dbReference>
<evidence type="ECO:0000313" key="7">
    <source>
        <dbReference type="Proteomes" id="UP000435112"/>
    </source>
</evidence>
<organism evidence="2 7">
    <name type="scientific">Phytophthora rubi</name>
    <dbReference type="NCBI Taxonomy" id="129364"/>
    <lineage>
        <taxon>Eukaryota</taxon>
        <taxon>Sar</taxon>
        <taxon>Stramenopiles</taxon>
        <taxon>Oomycota</taxon>
        <taxon>Peronosporomycetes</taxon>
        <taxon>Peronosporales</taxon>
        <taxon>Peronosporaceae</taxon>
        <taxon>Phytophthora</taxon>
    </lineage>
</organism>